<evidence type="ECO:0000313" key="2">
    <source>
        <dbReference type="Proteomes" id="UP000199074"/>
    </source>
</evidence>
<sequence>MPILDLIRALILVDGWSYCGPFADPPPAPAGFTLETRTDGFLGIVTHYRFVPAMEAICHAGL</sequence>
<proteinExistence type="predicted"/>
<keyword evidence="2" id="KW-1185">Reference proteome</keyword>
<protein>
    <submittedName>
        <fullName evidence="1">Uncharacterized protein</fullName>
    </submittedName>
</protein>
<dbReference type="AlphaFoldDB" id="A0A1I7NFE6"/>
<dbReference type="Proteomes" id="UP000199074">
    <property type="component" value="Unassembled WGS sequence"/>
</dbReference>
<name>A0A1I7NFE6_9HYPH</name>
<evidence type="ECO:0000313" key="1">
    <source>
        <dbReference type="EMBL" id="SFV33266.1"/>
    </source>
</evidence>
<accession>A0A1I7NFE6</accession>
<dbReference type="STRING" id="429728.SAMN05216456_1939"/>
<dbReference type="RefSeq" id="WP_092423663.1">
    <property type="nucleotide sequence ID" value="NZ_FPCK01000001.1"/>
</dbReference>
<organism evidence="1 2">
    <name type="scientific">Devosia crocina</name>
    <dbReference type="NCBI Taxonomy" id="429728"/>
    <lineage>
        <taxon>Bacteria</taxon>
        <taxon>Pseudomonadati</taxon>
        <taxon>Pseudomonadota</taxon>
        <taxon>Alphaproteobacteria</taxon>
        <taxon>Hyphomicrobiales</taxon>
        <taxon>Devosiaceae</taxon>
        <taxon>Devosia</taxon>
    </lineage>
</organism>
<dbReference type="EMBL" id="FPCK01000001">
    <property type="protein sequence ID" value="SFV33266.1"/>
    <property type="molecule type" value="Genomic_DNA"/>
</dbReference>
<reference evidence="1 2" key="1">
    <citation type="submission" date="2016-10" db="EMBL/GenBank/DDBJ databases">
        <authorList>
            <person name="de Groot N.N."/>
        </authorList>
    </citation>
    <scope>NUCLEOTIDE SEQUENCE [LARGE SCALE GENOMIC DNA]</scope>
    <source>
        <strain evidence="1 2">IPL20</strain>
    </source>
</reference>
<gene>
    <name evidence="1" type="ORF">SAMN05216456_1939</name>
</gene>